<reference evidence="1 2" key="1">
    <citation type="submission" date="2021-12" db="EMBL/GenBank/DDBJ databases">
        <title>Genome seq of P8.</title>
        <authorList>
            <person name="Seo T."/>
        </authorList>
    </citation>
    <scope>NUCLEOTIDE SEQUENCE [LARGE SCALE GENOMIC DNA]</scope>
    <source>
        <strain evidence="1 2">P8</strain>
    </source>
</reference>
<dbReference type="Proteomes" id="UP001200741">
    <property type="component" value="Unassembled WGS sequence"/>
</dbReference>
<gene>
    <name evidence="1" type="ORF">LXT13_15515</name>
</gene>
<dbReference type="RefSeq" id="WP_233372871.1">
    <property type="nucleotide sequence ID" value="NZ_JAJTWU010000006.1"/>
</dbReference>
<accession>A0ABS8XYW9</accession>
<evidence type="ECO:0000313" key="2">
    <source>
        <dbReference type="Proteomes" id="UP001200741"/>
    </source>
</evidence>
<keyword evidence="2" id="KW-1185">Reference proteome</keyword>
<evidence type="ECO:0000313" key="1">
    <source>
        <dbReference type="EMBL" id="MCE4555816.1"/>
    </source>
</evidence>
<sequence>MTSAELTDGVPSTSSIMSLMAFRRWVGVLAGVVDELAHLNHRLPKHRGLRGLLGLHLLFASAHQIVNTSVETEDLLVAELSQRVLEKAHELDGQRVLDATS</sequence>
<dbReference type="EMBL" id="JAJTWU010000006">
    <property type="protein sequence ID" value="MCE4555816.1"/>
    <property type="molecule type" value="Genomic_DNA"/>
</dbReference>
<protein>
    <submittedName>
        <fullName evidence="1">Uncharacterized protein</fullName>
    </submittedName>
</protein>
<name>A0ABS8XYW9_9BURK</name>
<comment type="caution">
    <text evidence="1">The sequence shown here is derived from an EMBL/GenBank/DDBJ whole genome shotgun (WGS) entry which is preliminary data.</text>
</comment>
<proteinExistence type="predicted"/>
<organism evidence="1 2">
    <name type="scientific">Pelomonas cellulosilytica</name>
    <dbReference type="NCBI Taxonomy" id="2906762"/>
    <lineage>
        <taxon>Bacteria</taxon>
        <taxon>Pseudomonadati</taxon>
        <taxon>Pseudomonadota</taxon>
        <taxon>Betaproteobacteria</taxon>
        <taxon>Burkholderiales</taxon>
        <taxon>Sphaerotilaceae</taxon>
        <taxon>Roseateles</taxon>
    </lineage>
</organism>